<dbReference type="GO" id="GO:0005524">
    <property type="term" value="F:ATP binding"/>
    <property type="evidence" value="ECO:0007669"/>
    <property type="project" value="UniProtKB-UniRule"/>
</dbReference>
<dbReference type="Proteomes" id="UP000737612">
    <property type="component" value="Unassembled WGS sequence"/>
</dbReference>
<evidence type="ECO:0000256" key="7">
    <source>
        <dbReference type="HAMAP-Rule" id="MF_00109"/>
    </source>
</evidence>
<evidence type="ECO:0000256" key="4">
    <source>
        <dbReference type="ARBA" id="ARBA00022777"/>
    </source>
</evidence>
<dbReference type="EC" id="2.7.1.71" evidence="7"/>
<comment type="subunit">
    <text evidence="7">Monomer.</text>
</comment>
<dbReference type="UniPathway" id="UPA00053">
    <property type="reaction ID" value="UER00088"/>
</dbReference>
<keyword evidence="6 7" id="KW-0057">Aromatic amino acid biosynthesis</keyword>
<dbReference type="EMBL" id="JAAITQ010000042">
    <property type="protein sequence ID" value="NSE17674.1"/>
    <property type="molecule type" value="Genomic_DNA"/>
</dbReference>
<dbReference type="GO" id="GO:0004765">
    <property type="term" value="F:shikimate kinase activity"/>
    <property type="evidence" value="ECO:0007669"/>
    <property type="project" value="UniProtKB-UniRule"/>
</dbReference>
<dbReference type="GO" id="GO:0009423">
    <property type="term" value="P:chorismate biosynthetic process"/>
    <property type="evidence" value="ECO:0007669"/>
    <property type="project" value="UniProtKB-UniRule"/>
</dbReference>
<name>A0A174J930_9FIRM</name>
<dbReference type="SUPFAM" id="SSF48600">
    <property type="entry name" value="Chorismate mutase II"/>
    <property type="match status" value="1"/>
</dbReference>
<comment type="pathway">
    <text evidence="7">Metabolic intermediate biosynthesis; chorismate biosynthesis; chorismate from D-erythrose 4-phosphate and phosphoenolpyruvate: step 5/7.</text>
</comment>
<evidence type="ECO:0000313" key="13">
    <source>
        <dbReference type="EMBL" id="NSE17674.1"/>
    </source>
</evidence>
<feature type="binding site" evidence="7">
    <location>
        <position position="146"/>
    </location>
    <ligand>
        <name>substrate</name>
    </ligand>
</feature>
<keyword evidence="7" id="KW-0963">Cytoplasm</keyword>
<comment type="cofactor">
    <cofactor evidence="7">
        <name>Mg(2+)</name>
        <dbReference type="ChEBI" id="CHEBI:18420"/>
    </cofactor>
    <text evidence="7">Binds 1 Mg(2+) ion per subunit.</text>
</comment>
<evidence type="ECO:0000313" key="15">
    <source>
        <dbReference type="Proteomes" id="UP000095709"/>
    </source>
</evidence>
<dbReference type="GO" id="GO:0000287">
    <property type="term" value="F:magnesium ion binding"/>
    <property type="evidence" value="ECO:0007669"/>
    <property type="project" value="UniProtKB-UniRule"/>
</dbReference>
<dbReference type="RefSeq" id="WP_022462671.1">
    <property type="nucleotide sequence ID" value="NZ_CAXSRP010000007.1"/>
</dbReference>
<comment type="subcellular location">
    <subcellularLocation>
        <location evidence="7">Cytoplasm</location>
    </subcellularLocation>
</comment>
<evidence type="ECO:0000256" key="5">
    <source>
        <dbReference type="ARBA" id="ARBA00022840"/>
    </source>
</evidence>
<dbReference type="SUPFAM" id="SSF52540">
    <property type="entry name" value="P-loop containing nucleoside triphosphate hydrolases"/>
    <property type="match status" value="1"/>
</dbReference>
<keyword evidence="16" id="KW-1185">Reference proteome</keyword>
<dbReference type="Gene3D" id="1.20.59.10">
    <property type="entry name" value="Chorismate mutase"/>
    <property type="match status" value="1"/>
</dbReference>
<keyword evidence="5 7" id="KW-0067">ATP-binding</keyword>
<dbReference type="Pfam" id="PF01817">
    <property type="entry name" value="CM_2"/>
    <property type="match status" value="1"/>
</dbReference>
<protein>
    <recommendedName>
        <fullName evidence="7">Shikimate kinase</fullName>
        <shortName evidence="7">SK</shortName>
        <ecNumber evidence="7">2.7.1.71</ecNumber>
    </recommendedName>
</protein>
<dbReference type="InterPro" id="IPR036263">
    <property type="entry name" value="Chorismate_II_sf"/>
</dbReference>
<proteinExistence type="inferred from homology"/>
<comment type="function">
    <text evidence="7">Catalyzes the specific phosphorylation of the 3-hydroxyl group of shikimic acid using ATP as a cosubstrate.</text>
</comment>
<keyword evidence="4 7" id="KW-0418">Kinase</keyword>
<dbReference type="InterPro" id="IPR002701">
    <property type="entry name" value="CM_II_prokaryot"/>
</dbReference>
<reference evidence="11" key="4">
    <citation type="submission" date="2021-02" db="EMBL/GenBank/DDBJ databases">
        <title>Metagenome-assembled genomes from human diarrheal sample B26.</title>
        <authorList>
            <person name="Ateba T.P."/>
            <person name="Alayande K.A."/>
            <person name="Mwanza M."/>
        </authorList>
    </citation>
    <scope>NUCLEOTIDE SEQUENCE</scope>
    <source>
        <strain evidence="11">06WH</strain>
    </source>
</reference>
<evidence type="ECO:0000313" key="10">
    <source>
        <dbReference type="EMBL" id="CUP88310.1"/>
    </source>
</evidence>
<dbReference type="GO" id="GO:0005829">
    <property type="term" value="C:cytosol"/>
    <property type="evidence" value="ECO:0007669"/>
    <property type="project" value="TreeGrafter"/>
</dbReference>
<evidence type="ECO:0000313" key="12">
    <source>
        <dbReference type="EMBL" id="MCG4764666.1"/>
    </source>
</evidence>
<evidence type="ECO:0000256" key="1">
    <source>
        <dbReference type="ARBA" id="ARBA00022605"/>
    </source>
</evidence>
<feature type="binding site" evidence="7">
    <location>
        <begin position="100"/>
        <end position="105"/>
    </location>
    <ligand>
        <name>ATP</name>
        <dbReference type="ChEBI" id="CHEBI:30616"/>
    </ligand>
</feature>
<keyword evidence="7" id="KW-0479">Metal-binding</keyword>
<evidence type="ECO:0000313" key="16">
    <source>
        <dbReference type="Proteomes" id="UP000768180"/>
    </source>
</evidence>
<feature type="binding site" evidence="7">
    <location>
        <position position="225"/>
    </location>
    <ligand>
        <name>substrate</name>
    </ligand>
</feature>
<comment type="catalytic activity">
    <reaction evidence="7">
        <text>shikimate + ATP = 3-phosphoshikimate + ADP + H(+)</text>
        <dbReference type="Rhea" id="RHEA:13121"/>
        <dbReference type="ChEBI" id="CHEBI:15378"/>
        <dbReference type="ChEBI" id="CHEBI:30616"/>
        <dbReference type="ChEBI" id="CHEBI:36208"/>
        <dbReference type="ChEBI" id="CHEBI:145989"/>
        <dbReference type="ChEBI" id="CHEBI:456216"/>
        <dbReference type="EC" id="2.7.1.71"/>
    </reaction>
</comment>
<dbReference type="STRING" id="1150298.ERS852406_03218"/>
<dbReference type="PROSITE" id="PS51168">
    <property type="entry name" value="CHORISMATE_MUT_2"/>
    <property type="match status" value="1"/>
</dbReference>
<comment type="caution">
    <text evidence="7">Lacks conserved residue(s) required for the propagation of feature annotation.</text>
</comment>
<dbReference type="PRINTS" id="PR01100">
    <property type="entry name" value="SHIKIMTKNASE"/>
</dbReference>
<dbReference type="PANTHER" id="PTHR21087:SF16">
    <property type="entry name" value="SHIKIMATE KINASE 1, CHLOROPLASTIC"/>
    <property type="match status" value="1"/>
</dbReference>
<reference evidence="14 15" key="1">
    <citation type="submission" date="2015-09" db="EMBL/GenBank/DDBJ databases">
        <authorList>
            <consortium name="Pathogen Informatics"/>
        </authorList>
    </citation>
    <scope>NUCLEOTIDE SEQUENCE [LARGE SCALE GENOMIC DNA]</scope>
    <source>
        <strain evidence="9 14">2789STDY5608849</strain>
        <strain evidence="10 15">2789STDY5834885</strain>
    </source>
</reference>
<dbReference type="OrthoDB" id="9800332at2"/>
<keyword evidence="2 7" id="KW-0808">Transferase</keyword>
<dbReference type="Pfam" id="PF01202">
    <property type="entry name" value="SKI"/>
    <property type="match status" value="1"/>
</dbReference>
<dbReference type="PANTHER" id="PTHR21087">
    <property type="entry name" value="SHIKIMATE KINASE"/>
    <property type="match status" value="1"/>
</dbReference>
<evidence type="ECO:0000256" key="3">
    <source>
        <dbReference type="ARBA" id="ARBA00022741"/>
    </source>
</evidence>
<accession>A0A174J930</accession>
<evidence type="ECO:0000259" key="8">
    <source>
        <dbReference type="PROSITE" id="PS51168"/>
    </source>
</evidence>
<evidence type="ECO:0000313" key="9">
    <source>
        <dbReference type="EMBL" id="CUO94178.1"/>
    </source>
</evidence>
<dbReference type="InterPro" id="IPR031322">
    <property type="entry name" value="Shikimate/glucono_kinase"/>
</dbReference>
<dbReference type="EMBL" id="JAFHBD010000006">
    <property type="protein sequence ID" value="MBN2952492.1"/>
    <property type="molecule type" value="Genomic_DNA"/>
</dbReference>
<dbReference type="GO" id="GO:0004106">
    <property type="term" value="F:chorismate mutase activity"/>
    <property type="evidence" value="ECO:0007669"/>
    <property type="project" value="InterPro"/>
</dbReference>
<feature type="binding site" evidence="7">
    <location>
        <position position="122"/>
    </location>
    <ligand>
        <name>substrate</name>
    </ligand>
</feature>
<feature type="domain" description="Chorismate mutase" evidence="8">
    <location>
        <begin position="1"/>
        <end position="88"/>
    </location>
</feature>
<dbReference type="InterPro" id="IPR036979">
    <property type="entry name" value="CM_dom_sf"/>
</dbReference>
<dbReference type="AlphaFoldDB" id="A0A174J930"/>
<reference evidence="13" key="3">
    <citation type="submission" date="2020-02" db="EMBL/GenBank/DDBJ databases">
        <authorList>
            <person name="Littmann E."/>
            <person name="Sorbara M."/>
        </authorList>
    </citation>
    <scope>NUCLEOTIDE SEQUENCE</scope>
    <source>
        <strain evidence="13">MSK.14.54</strain>
    </source>
</reference>
<dbReference type="GO" id="GO:0009073">
    <property type="term" value="P:aromatic amino acid family biosynthetic process"/>
    <property type="evidence" value="ECO:0007669"/>
    <property type="project" value="UniProtKB-KW"/>
</dbReference>
<feature type="binding site" evidence="7">
    <location>
        <position position="168"/>
    </location>
    <ligand>
        <name>substrate</name>
    </ligand>
</feature>
<dbReference type="HAMAP" id="MF_00109">
    <property type="entry name" value="Shikimate_kinase"/>
    <property type="match status" value="1"/>
</dbReference>
<dbReference type="EMBL" id="CYYV01000021">
    <property type="protein sequence ID" value="CUO94178.1"/>
    <property type="molecule type" value="Genomic_DNA"/>
</dbReference>
<evidence type="ECO:0000313" key="11">
    <source>
        <dbReference type="EMBL" id="MBN2952492.1"/>
    </source>
</evidence>
<feature type="binding site" evidence="7">
    <location>
        <position position="206"/>
    </location>
    <ligand>
        <name>ATP</name>
        <dbReference type="ChEBI" id="CHEBI:30616"/>
    </ligand>
</feature>
<dbReference type="InterPro" id="IPR000623">
    <property type="entry name" value="Shikimate_kinase/TSH1"/>
</dbReference>
<keyword evidence="12" id="KW-0413">Isomerase</keyword>
<dbReference type="InterPro" id="IPR027417">
    <property type="entry name" value="P-loop_NTPase"/>
</dbReference>
<sequence>MNQLEVLRESLGQCDEIILDALLMRNRIVEDIMVYKEANNVPILQPEQEAKQKEWLERRMQEKRHKNEVADVFESITRNSKKIQARKLFNYNIVLIGFMGAGKSTISDYLKTVFAMDIIEMDQIIAERAGMSISDIFETYGEQYFRDCETNLLIEMQSRTNVVISCGGGTPMRECNVVEMKKNGRVVLLTAKPETILDRVKDSHDRPLIENNKTVPFIADLMSKRREKYEAAADIIIETDGKSELEICEELIHSLRQMDAKAE</sequence>
<dbReference type="GO" id="GO:0008652">
    <property type="term" value="P:amino acid biosynthetic process"/>
    <property type="evidence" value="ECO:0007669"/>
    <property type="project" value="UniProtKB-KW"/>
</dbReference>
<gene>
    <name evidence="7 9" type="primary">aroK</name>
    <name evidence="9" type="ORF">ERS852406_03218</name>
    <name evidence="10" type="ORF">ERS852498_03051</name>
    <name evidence="13" type="ORF">G5B05_15045</name>
    <name evidence="11" type="ORF">JTJ23_02595</name>
    <name evidence="12" type="ORF">L0N21_03910</name>
</gene>
<dbReference type="Proteomes" id="UP000768180">
    <property type="component" value="Unassembled WGS sequence"/>
</dbReference>
<keyword evidence="3 7" id="KW-0547">Nucleotide-binding</keyword>
<dbReference type="Proteomes" id="UP000095709">
    <property type="component" value="Unassembled WGS sequence"/>
</dbReference>
<reference evidence="12" key="5">
    <citation type="submission" date="2022-01" db="EMBL/GenBank/DDBJ databases">
        <title>Collection of gut derived symbiotic bacterial strains cultured from healthy donors.</title>
        <authorList>
            <person name="Lin H."/>
            <person name="Kohout C."/>
            <person name="Waligurski E."/>
            <person name="Pamer E.G."/>
        </authorList>
    </citation>
    <scope>NUCLEOTIDE SEQUENCE</scope>
    <source>
        <strain evidence="12">DFI.5.49</strain>
    </source>
</reference>
<dbReference type="CDD" id="cd00464">
    <property type="entry name" value="SK"/>
    <property type="match status" value="1"/>
</dbReference>
<organism evidence="9 14">
    <name type="scientific">Fusicatenibacter saccharivorans</name>
    <dbReference type="NCBI Taxonomy" id="1150298"/>
    <lineage>
        <taxon>Bacteria</taxon>
        <taxon>Bacillati</taxon>
        <taxon>Bacillota</taxon>
        <taxon>Clostridia</taxon>
        <taxon>Lachnospirales</taxon>
        <taxon>Lachnospiraceae</taxon>
        <taxon>Fusicatenibacter</taxon>
    </lineage>
</organism>
<evidence type="ECO:0000313" key="14">
    <source>
        <dbReference type="Proteomes" id="UP000095706"/>
    </source>
</evidence>
<dbReference type="EMBL" id="CZAL01000020">
    <property type="protein sequence ID" value="CUP88310.1"/>
    <property type="molecule type" value="Genomic_DNA"/>
</dbReference>
<reference evidence="13 16" key="2">
    <citation type="journal article" date="2020" name="Cell Host Microbe">
        <title>Functional and Genomic Variation between Human-Derived Isolates of Lachnospiraceae Reveals Inter- and Intra-Species Diversity.</title>
        <authorList>
            <person name="Sorbara M.T."/>
            <person name="Littmann E.R."/>
            <person name="Fontana E."/>
            <person name="Moody T.U."/>
            <person name="Kohout C.E."/>
            <person name="Gjonbalaj M."/>
            <person name="Eaton V."/>
            <person name="Seok R."/>
            <person name="Leiner I.M."/>
            <person name="Pamer E.G."/>
        </authorList>
    </citation>
    <scope>NUCLEOTIDE SEQUENCE [LARGE SCALE GENOMIC DNA]</scope>
    <source>
        <strain evidence="13 16">MSK.14.54</strain>
    </source>
</reference>
<dbReference type="SMART" id="SM00830">
    <property type="entry name" value="CM_2"/>
    <property type="match status" value="1"/>
</dbReference>
<feature type="binding site" evidence="7">
    <location>
        <position position="104"/>
    </location>
    <ligand>
        <name>Mg(2+)</name>
        <dbReference type="ChEBI" id="CHEBI:18420"/>
    </ligand>
</feature>
<keyword evidence="1 7" id="KW-0028">Amino-acid biosynthesis</keyword>
<evidence type="ECO:0000256" key="2">
    <source>
        <dbReference type="ARBA" id="ARBA00022679"/>
    </source>
</evidence>
<dbReference type="Gene3D" id="3.40.50.300">
    <property type="entry name" value="P-loop containing nucleotide triphosphate hydrolases"/>
    <property type="match status" value="1"/>
</dbReference>
<dbReference type="EMBL" id="JAKNFS010000004">
    <property type="protein sequence ID" value="MCG4764666.1"/>
    <property type="molecule type" value="Genomic_DNA"/>
</dbReference>
<keyword evidence="7" id="KW-0460">Magnesium</keyword>
<dbReference type="Proteomes" id="UP001199915">
    <property type="component" value="Unassembled WGS sequence"/>
</dbReference>
<comment type="similarity">
    <text evidence="7">Belongs to the shikimate kinase family.</text>
</comment>
<dbReference type="Proteomes" id="UP000095706">
    <property type="component" value="Unassembled WGS sequence"/>
</dbReference>
<evidence type="ECO:0000256" key="6">
    <source>
        <dbReference type="ARBA" id="ARBA00023141"/>
    </source>
</evidence>